<evidence type="ECO:0000256" key="1">
    <source>
        <dbReference type="ARBA" id="ARBA00023015"/>
    </source>
</evidence>
<evidence type="ECO:0000256" key="5">
    <source>
        <dbReference type="SAM" id="MobiDB-lite"/>
    </source>
</evidence>
<sequence length="243" mass="25651">MSEPGDAPPSDPSPGARVGGPQQRQARALATRSAILAAAAEEFAAASYHEASLSRILERSKVTKGALYFHFVSKESIASAIVDEMEELCRDLVVRARSKGGDPLRVAAQVAREVQDALAGPVLRAGQRLCSEGFAGPQRPGWPFTFWQEVFGGLFADAQRAGLLAPGVDHVPLARAIVDISAGAFVTSLGVSGLRDLAMRVCQNWELLLGATADPDWLRDWRAGGGMGAVLGPHLTGGWVVEA</sequence>
<dbReference type="InterPro" id="IPR009057">
    <property type="entry name" value="Homeodomain-like_sf"/>
</dbReference>
<dbReference type="PANTHER" id="PTHR30055">
    <property type="entry name" value="HTH-TYPE TRANSCRIPTIONAL REGULATOR RUTR"/>
    <property type="match status" value="1"/>
</dbReference>
<feature type="region of interest" description="Disordered" evidence="5">
    <location>
        <begin position="1"/>
        <end position="24"/>
    </location>
</feature>
<keyword evidence="1" id="KW-0805">Transcription regulation</keyword>
<dbReference type="SUPFAM" id="SSF48498">
    <property type="entry name" value="Tetracyclin repressor-like, C-terminal domain"/>
    <property type="match status" value="1"/>
</dbReference>
<dbReference type="Pfam" id="PF00440">
    <property type="entry name" value="TetR_N"/>
    <property type="match status" value="1"/>
</dbReference>
<dbReference type="PROSITE" id="PS01081">
    <property type="entry name" value="HTH_TETR_1"/>
    <property type="match status" value="1"/>
</dbReference>
<dbReference type="Gene3D" id="1.10.357.10">
    <property type="entry name" value="Tetracycline Repressor, domain 2"/>
    <property type="match status" value="1"/>
</dbReference>
<dbReference type="InterPro" id="IPR054126">
    <property type="entry name" value="CprB_TetR_C"/>
</dbReference>
<evidence type="ECO:0000256" key="3">
    <source>
        <dbReference type="ARBA" id="ARBA00023163"/>
    </source>
</evidence>
<evidence type="ECO:0000256" key="4">
    <source>
        <dbReference type="PROSITE-ProRule" id="PRU00335"/>
    </source>
</evidence>
<keyword evidence="3" id="KW-0804">Transcription</keyword>
<accession>A0A6J4JZZ1</accession>
<dbReference type="PRINTS" id="PR00455">
    <property type="entry name" value="HTHTETR"/>
</dbReference>
<dbReference type="SUPFAM" id="SSF46689">
    <property type="entry name" value="Homeodomain-like"/>
    <property type="match status" value="1"/>
</dbReference>
<proteinExistence type="predicted"/>
<feature type="DNA-binding region" description="H-T-H motif" evidence="4">
    <location>
        <begin position="52"/>
        <end position="71"/>
    </location>
</feature>
<feature type="domain" description="HTH tetR-type" evidence="6">
    <location>
        <begin position="29"/>
        <end position="89"/>
    </location>
</feature>
<evidence type="ECO:0000313" key="7">
    <source>
        <dbReference type="EMBL" id="CAA9291963.1"/>
    </source>
</evidence>
<dbReference type="Pfam" id="PF21935">
    <property type="entry name" value="TetR_C_45"/>
    <property type="match status" value="1"/>
</dbReference>
<dbReference type="AlphaFoldDB" id="A0A6J4JZZ1"/>
<dbReference type="InterPro" id="IPR050109">
    <property type="entry name" value="HTH-type_TetR-like_transc_reg"/>
</dbReference>
<dbReference type="PANTHER" id="PTHR30055:SF234">
    <property type="entry name" value="HTH-TYPE TRANSCRIPTIONAL REGULATOR BETI"/>
    <property type="match status" value="1"/>
</dbReference>
<evidence type="ECO:0000256" key="2">
    <source>
        <dbReference type="ARBA" id="ARBA00023125"/>
    </source>
</evidence>
<dbReference type="PROSITE" id="PS50977">
    <property type="entry name" value="HTH_TETR_2"/>
    <property type="match status" value="1"/>
</dbReference>
<dbReference type="EMBL" id="CADCTH010000570">
    <property type="protein sequence ID" value="CAA9291963.1"/>
    <property type="molecule type" value="Genomic_DNA"/>
</dbReference>
<name>A0A6J4JZZ1_9PSEU</name>
<reference evidence="7" key="1">
    <citation type="submission" date="2020-02" db="EMBL/GenBank/DDBJ databases">
        <authorList>
            <person name="Meier V. D."/>
        </authorList>
    </citation>
    <scope>NUCLEOTIDE SEQUENCE</scope>
    <source>
        <strain evidence="7">AVDCRST_MAG54</strain>
    </source>
</reference>
<feature type="compositionally biased region" description="Pro residues" evidence="5">
    <location>
        <begin position="1"/>
        <end position="12"/>
    </location>
</feature>
<organism evidence="7">
    <name type="scientific">uncultured Actinomycetospora sp</name>
    <dbReference type="NCBI Taxonomy" id="1135996"/>
    <lineage>
        <taxon>Bacteria</taxon>
        <taxon>Bacillati</taxon>
        <taxon>Actinomycetota</taxon>
        <taxon>Actinomycetes</taxon>
        <taxon>Pseudonocardiales</taxon>
        <taxon>Pseudonocardiaceae</taxon>
        <taxon>Actinomycetospora</taxon>
        <taxon>environmental samples</taxon>
    </lineage>
</organism>
<evidence type="ECO:0000259" key="6">
    <source>
        <dbReference type="PROSITE" id="PS50977"/>
    </source>
</evidence>
<gene>
    <name evidence="7" type="ORF">AVDCRST_MAG54-4525</name>
</gene>
<protein>
    <recommendedName>
        <fullName evidence="6">HTH tetR-type domain-containing protein</fullName>
    </recommendedName>
</protein>
<dbReference type="GO" id="GO:0000976">
    <property type="term" value="F:transcription cis-regulatory region binding"/>
    <property type="evidence" value="ECO:0007669"/>
    <property type="project" value="TreeGrafter"/>
</dbReference>
<dbReference type="GO" id="GO:0003700">
    <property type="term" value="F:DNA-binding transcription factor activity"/>
    <property type="evidence" value="ECO:0007669"/>
    <property type="project" value="TreeGrafter"/>
</dbReference>
<dbReference type="InterPro" id="IPR023772">
    <property type="entry name" value="DNA-bd_HTH_TetR-type_CS"/>
</dbReference>
<dbReference type="InterPro" id="IPR036271">
    <property type="entry name" value="Tet_transcr_reg_TetR-rel_C_sf"/>
</dbReference>
<keyword evidence="2 4" id="KW-0238">DNA-binding</keyword>
<dbReference type="InterPro" id="IPR001647">
    <property type="entry name" value="HTH_TetR"/>
</dbReference>